<dbReference type="AlphaFoldDB" id="A0A3M0KL54"/>
<dbReference type="OrthoDB" id="10063766at2759"/>
<proteinExistence type="predicted"/>
<evidence type="ECO:0000313" key="1">
    <source>
        <dbReference type="EMBL" id="RMC13795.1"/>
    </source>
</evidence>
<dbReference type="STRING" id="333673.A0A3M0KL54"/>
<keyword evidence="2" id="KW-1185">Reference proteome</keyword>
<organism evidence="1 2">
    <name type="scientific">Hirundo rustica rustica</name>
    <dbReference type="NCBI Taxonomy" id="333673"/>
    <lineage>
        <taxon>Eukaryota</taxon>
        <taxon>Metazoa</taxon>
        <taxon>Chordata</taxon>
        <taxon>Craniata</taxon>
        <taxon>Vertebrata</taxon>
        <taxon>Euteleostomi</taxon>
        <taxon>Archelosauria</taxon>
        <taxon>Archosauria</taxon>
        <taxon>Dinosauria</taxon>
        <taxon>Saurischia</taxon>
        <taxon>Theropoda</taxon>
        <taxon>Coelurosauria</taxon>
        <taxon>Aves</taxon>
        <taxon>Neognathae</taxon>
        <taxon>Neoaves</taxon>
        <taxon>Telluraves</taxon>
        <taxon>Australaves</taxon>
        <taxon>Passeriformes</taxon>
        <taxon>Sylvioidea</taxon>
        <taxon>Hirundinidae</taxon>
        <taxon>Hirundo</taxon>
    </lineage>
</organism>
<comment type="caution">
    <text evidence="1">The sequence shown here is derived from an EMBL/GenBank/DDBJ whole genome shotgun (WGS) entry which is preliminary data.</text>
</comment>
<accession>A0A3M0KL54</accession>
<dbReference type="Proteomes" id="UP000269221">
    <property type="component" value="Unassembled WGS sequence"/>
</dbReference>
<reference evidence="1 2" key="1">
    <citation type="submission" date="2018-07" db="EMBL/GenBank/DDBJ databases">
        <title>A high quality draft genome assembly of the barn swallow (H. rustica rustica).</title>
        <authorList>
            <person name="Formenti G."/>
            <person name="Chiara M."/>
            <person name="Poveda L."/>
            <person name="Francoijs K.-J."/>
            <person name="Bonisoli-Alquati A."/>
            <person name="Canova L."/>
            <person name="Gianfranceschi L."/>
            <person name="Horner D.S."/>
            <person name="Saino N."/>
        </authorList>
    </citation>
    <scope>NUCLEOTIDE SEQUENCE [LARGE SCALE GENOMIC DNA]</scope>
    <source>
        <strain evidence="1">Chelidonia</strain>
        <tissue evidence="1">Blood</tissue>
    </source>
</reference>
<gene>
    <name evidence="1" type="ORF">DUI87_08878</name>
</gene>
<sequence length="126" mass="14537">MTEGLEHPSYEDRLRELGLFRLEKEQLRGDLINVCQYLMGGAKRMEPGSAQWCQTGNGQRLMYGKFHPNLRKNFSIMVQFDFVSWATFLIATCFEVSGSFVRSELEQLLVTISKKTKVVYMVSSKK</sequence>
<protein>
    <submittedName>
        <fullName evidence="1">Uncharacterized protein</fullName>
    </submittedName>
</protein>
<dbReference type="EMBL" id="QRBI01000105">
    <property type="protein sequence ID" value="RMC13795.1"/>
    <property type="molecule type" value="Genomic_DNA"/>
</dbReference>
<evidence type="ECO:0000313" key="2">
    <source>
        <dbReference type="Proteomes" id="UP000269221"/>
    </source>
</evidence>
<name>A0A3M0KL54_HIRRU</name>